<protein>
    <submittedName>
        <fullName evidence="4">Tyrosine-type recombinase/integrase</fullName>
    </submittedName>
</protein>
<feature type="region of interest" description="Disordered" evidence="2">
    <location>
        <begin position="87"/>
        <end position="107"/>
    </location>
</feature>
<feature type="compositionally biased region" description="Low complexity" evidence="2">
    <location>
        <begin position="88"/>
        <end position="97"/>
    </location>
</feature>
<feature type="domain" description="Tyr recombinase" evidence="3">
    <location>
        <begin position="1"/>
        <end position="190"/>
    </location>
</feature>
<dbReference type="InterPro" id="IPR013762">
    <property type="entry name" value="Integrase-like_cat_sf"/>
</dbReference>
<comment type="caution">
    <text evidence="4">The sequence shown here is derived from an EMBL/GenBank/DDBJ whole genome shotgun (WGS) entry which is preliminary data.</text>
</comment>
<reference evidence="4 5" key="1">
    <citation type="submission" date="2019-07" db="EMBL/GenBank/DDBJ databases">
        <title>New Mycobacterium species.</title>
        <authorList>
            <person name="Tortoli E."/>
            <person name="Ghielmetti G."/>
            <person name="Friedel U."/>
            <person name="Trovato A."/>
        </authorList>
    </citation>
    <scope>NUCLEOTIDE SEQUENCE [LARGE SCALE GENOMIC DNA]</scope>
    <source>
        <strain evidence="4 5">16-83</strain>
    </source>
</reference>
<dbReference type="InterPro" id="IPR011010">
    <property type="entry name" value="DNA_brk_join_enz"/>
</dbReference>
<sequence>MCAHLDALEPVEVRVATQIGIDTGRRPEDILALPLNCLHRDKDGSAVLVYDNAKANRLGRRVPIGEATAKVIAAQQDRVRAMFPHTPPAELTLLPTPRRNPEGRKPISIDTLDNRHREWISTLPVLRTRDGVEVDKTKVTPYAYRHCYAQRHADAGVPIDVLAELLDHRSYSMTRRYYRIGEDRRRDAVDTVTALSFDRHGNRIWRDARMLLESERARHAVGEVAVPYGTCTEPTNVKAGGGACPVRFRCVGCDHFRTNIAFLPDLQAYLDDLLRTRERLAATIDGVDDWARADATPTDEEITRIRRLINRIKADVADLNETEQARIDDAIAIVRRHRAAHTVPLGMPSLTPPAPTTIASEATA</sequence>
<dbReference type="SUPFAM" id="SSF56349">
    <property type="entry name" value="DNA breaking-rejoining enzymes"/>
    <property type="match status" value="1"/>
</dbReference>
<dbReference type="GO" id="GO:0015074">
    <property type="term" value="P:DNA integration"/>
    <property type="evidence" value="ECO:0007669"/>
    <property type="project" value="InterPro"/>
</dbReference>
<evidence type="ECO:0000256" key="1">
    <source>
        <dbReference type="ARBA" id="ARBA00023172"/>
    </source>
</evidence>
<dbReference type="OrthoDB" id="8421690at2"/>
<dbReference type="GO" id="GO:0006310">
    <property type="term" value="P:DNA recombination"/>
    <property type="evidence" value="ECO:0007669"/>
    <property type="project" value="UniProtKB-KW"/>
</dbReference>
<evidence type="ECO:0000313" key="4">
    <source>
        <dbReference type="EMBL" id="TVS86224.1"/>
    </source>
</evidence>
<evidence type="ECO:0000256" key="2">
    <source>
        <dbReference type="SAM" id="MobiDB-lite"/>
    </source>
</evidence>
<dbReference type="Pfam" id="PF00589">
    <property type="entry name" value="Phage_integrase"/>
    <property type="match status" value="1"/>
</dbReference>
<evidence type="ECO:0000259" key="3">
    <source>
        <dbReference type="PROSITE" id="PS51898"/>
    </source>
</evidence>
<dbReference type="PROSITE" id="PS51898">
    <property type="entry name" value="TYR_RECOMBINASE"/>
    <property type="match status" value="1"/>
</dbReference>
<dbReference type="EMBL" id="VMQU01000085">
    <property type="protein sequence ID" value="TVS86224.1"/>
    <property type="molecule type" value="Genomic_DNA"/>
</dbReference>
<keyword evidence="5" id="KW-1185">Reference proteome</keyword>
<gene>
    <name evidence="4" type="ORF">FPZ47_18480</name>
</gene>
<keyword evidence="1" id="KW-0233">DNA recombination</keyword>
<dbReference type="InterPro" id="IPR002104">
    <property type="entry name" value="Integrase_catalytic"/>
</dbReference>
<organism evidence="4 5">
    <name type="scientific">Mycobacterium helveticum</name>
    <dbReference type="NCBI Taxonomy" id="2592811"/>
    <lineage>
        <taxon>Bacteria</taxon>
        <taxon>Bacillati</taxon>
        <taxon>Actinomycetota</taxon>
        <taxon>Actinomycetes</taxon>
        <taxon>Mycobacteriales</taxon>
        <taxon>Mycobacteriaceae</taxon>
        <taxon>Mycobacterium</taxon>
    </lineage>
</organism>
<dbReference type="AlphaFoldDB" id="A0A557XKD2"/>
<accession>A0A557XKD2</accession>
<evidence type="ECO:0000313" key="5">
    <source>
        <dbReference type="Proteomes" id="UP000320513"/>
    </source>
</evidence>
<feature type="region of interest" description="Disordered" evidence="2">
    <location>
        <begin position="344"/>
        <end position="364"/>
    </location>
</feature>
<dbReference type="Proteomes" id="UP000320513">
    <property type="component" value="Unassembled WGS sequence"/>
</dbReference>
<proteinExistence type="predicted"/>
<name>A0A557XKD2_9MYCO</name>
<dbReference type="Gene3D" id="1.10.443.10">
    <property type="entry name" value="Intergrase catalytic core"/>
    <property type="match status" value="1"/>
</dbReference>
<dbReference type="GO" id="GO:0003677">
    <property type="term" value="F:DNA binding"/>
    <property type="evidence" value="ECO:0007669"/>
    <property type="project" value="InterPro"/>
</dbReference>